<reference evidence="1 2" key="1">
    <citation type="submission" date="2024-08" db="EMBL/GenBank/DDBJ databases">
        <authorList>
            <person name="Cucini C."/>
            <person name="Frati F."/>
        </authorList>
    </citation>
    <scope>NUCLEOTIDE SEQUENCE [LARGE SCALE GENOMIC DNA]</scope>
</reference>
<dbReference type="Proteomes" id="UP001642540">
    <property type="component" value="Unassembled WGS sequence"/>
</dbReference>
<evidence type="ECO:0000313" key="2">
    <source>
        <dbReference type="Proteomes" id="UP001642540"/>
    </source>
</evidence>
<proteinExistence type="predicted"/>
<comment type="caution">
    <text evidence="1">The sequence shown here is derived from an EMBL/GenBank/DDBJ whole genome shotgun (WGS) entry which is preliminary data.</text>
</comment>
<organism evidence="1 2">
    <name type="scientific">Orchesella dallaii</name>
    <dbReference type="NCBI Taxonomy" id="48710"/>
    <lineage>
        <taxon>Eukaryota</taxon>
        <taxon>Metazoa</taxon>
        <taxon>Ecdysozoa</taxon>
        <taxon>Arthropoda</taxon>
        <taxon>Hexapoda</taxon>
        <taxon>Collembola</taxon>
        <taxon>Entomobryomorpha</taxon>
        <taxon>Entomobryoidea</taxon>
        <taxon>Orchesellidae</taxon>
        <taxon>Orchesellinae</taxon>
        <taxon>Orchesella</taxon>
    </lineage>
</organism>
<keyword evidence="2" id="KW-1185">Reference proteome</keyword>
<evidence type="ECO:0000313" key="1">
    <source>
        <dbReference type="EMBL" id="CAL8077133.1"/>
    </source>
</evidence>
<sequence length="147" mass="17049">MQRPVRPQCQLPAELSFNCRICNGIEKGYFFEQLDISGKRANLLKTFCGILDFTQKEVPRNCPRSQTYFCISCERDINDIVNMKYEKGENLQKKLRQLFAKVTVITLPPGEAPGAKAEPDWLTYLTRWMLKCKKAARMEMDMDENSN</sequence>
<accession>A0ABP1PTU4</accession>
<dbReference type="EMBL" id="CAXLJM020000012">
    <property type="protein sequence ID" value="CAL8077133.1"/>
    <property type="molecule type" value="Genomic_DNA"/>
</dbReference>
<evidence type="ECO:0008006" key="3">
    <source>
        <dbReference type="Google" id="ProtNLM"/>
    </source>
</evidence>
<gene>
    <name evidence="1" type="ORF">ODALV1_LOCUS3708</name>
</gene>
<protein>
    <recommendedName>
        <fullName evidence="3">ZAD domain-containing protein</fullName>
    </recommendedName>
</protein>
<name>A0ABP1PTU4_9HEXA</name>